<keyword evidence="3" id="KW-1185">Reference proteome</keyword>
<feature type="non-terminal residue" evidence="2">
    <location>
        <position position="1"/>
    </location>
</feature>
<protein>
    <submittedName>
        <fullName evidence="2">Mcm9 protein</fullName>
    </submittedName>
</protein>
<evidence type="ECO:0000256" key="1">
    <source>
        <dbReference type="SAM" id="MobiDB-lite"/>
    </source>
</evidence>
<organism evidence="2 3">
    <name type="scientific">Symbiodinium pilosum</name>
    <name type="common">Dinoflagellate</name>
    <dbReference type="NCBI Taxonomy" id="2952"/>
    <lineage>
        <taxon>Eukaryota</taxon>
        <taxon>Sar</taxon>
        <taxon>Alveolata</taxon>
        <taxon>Dinophyceae</taxon>
        <taxon>Suessiales</taxon>
        <taxon>Symbiodiniaceae</taxon>
        <taxon>Symbiodinium</taxon>
    </lineage>
</organism>
<evidence type="ECO:0000313" key="3">
    <source>
        <dbReference type="Proteomes" id="UP000649617"/>
    </source>
</evidence>
<reference evidence="2" key="1">
    <citation type="submission" date="2021-02" db="EMBL/GenBank/DDBJ databases">
        <authorList>
            <person name="Dougan E. K."/>
            <person name="Rhodes N."/>
            <person name="Thang M."/>
            <person name="Chan C."/>
        </authorList>
    </citation>
    <scope>NUCLEOTIDE SEQUENCE</scope>
</reference>
<evidence type="ECO:0000313" key="2">
    <source>
        <dbReference type="EMBL" id="CAE7657539.1"/>
    </source>
</evidence>
<dbReference type="EMBL" id="CAJNIZ010043333">
    <property type="protein sequence ID" value="CAE7657539.1"/>
    <property type="molecule type" value="Genomic_DNA"/>
</dbReference>
<dbReference type="AlphaFoldDB" id="A0A812W416"/>
<feature type="region of interest" description="Disordered" evidence="1">
    <location>
        <begin position="1"/>
        <end position="24"/>
    </location>
</feature>
<accession>A0A812W416</accession>
<comment type="caution">
    <text evidence="2">The sequence shown here is derived from an EMBL/GenBank/DDBJ whole genome shotgun (WGS) entry which is preliminary data.</text>
</comment>
<dbReference type="OrthoDB" id="419324at2759"/>
<sequence>MEAHSKRTQQDLKKRRARSAPAQVDTQDFDAGNVMKNTAVALALQDELSKVLSMECSEGPLNLFWRQGRDEGESAELMRLRFNVGALMLLAAQRSSLPSGLELPLKHFAATETIGVKEELEQSHEHPIGNVDKQSTDVAEPVENRQPLFTTTIADGAFAMGFSVIFHSMPSSHFA</sequence>
<name>A0A812W416_SYMPI</name>
<proteinExistence type="predicted"/>
<dbReference type="Proteomes" id="UP000649617">
    <property type="component" value="Unassembled WGS sequence"/>
</dbReference>
<feature type="compositionally biased region" description="Basic and acidic residues" evidence="1">
    <location>
        <begin position="1"/>
        <end position="12"/>
    </location>
</feature>
<gene>
    <name evidence="2" type="primary">mcm9</name>
    <name evidence="2" type="ORF">SPIL2461_LOCUS17714</name>
</gene>